<dbReference type="STRING" id="326298.Suden_0076"/>
<keyword evidence="10" id="KW-1006">Bacterial flagellum protein export</keyword>
<evidence type="ECO:0000256" key="5">
    <source>
        <dbReference type="ARBA" id="ARBA00022475"/>
    </source>
</evidence>
<evidence type="ECO:0000313" key="12">
    <source>
        <dbReference type="Proteomes" id="UP000002714"/>
    </source>
</evidence>
<evidence type="ECO:0000256" key="8">
    <source>
        <dbReference type="ARBA" id="ARBA00022927"/>
    </source>
</evidence>
<dbReference type="OrthoDB" id="5334685at2"/>
<evidence type="ECO:0000256" key="10">
    <source>
        <dbReference type="ARBA" id="ARBA00023225"/>
    </source>
</evidence>
<evidence type="ECO:0000313" key="11">
    <source>
        <dbReference type="EMBL" id="ABB43357.1"/>
    </source>
</evidence>
<name>Q30UH4_SULDN</name>
<dbReference type="InterPro" id="IPR012823">
    <property type="entry name" value="Flagell_FliJ"/>
</dbReference>
<dbReference type="HOGENOM" id="CLU_151160_0_0_7"/>
<comment type="similarity">
    <text evidence="2">Belongs to the FliJ family.</text>
</comment>
<evidence type="ECO:0000256" key="2">
    <source>
        <dbReference type="ARBA" id="ARBA00010004"/>
    </source>
</evidence>
<keyword evidence="6" id="KW-0145">Chemotaxis</keyword>
<dbReference type="GO" id="GO:0015031">
    <property type="term" value="P:protein transport"/>
    <property type="evidence" value="ECO:0007669"/>
    <property type="project" value="UniProtKB-KW"/>
</dbReference>
<keyword evidence="4" id="KW-0813">Transport</keyword>
<dbReference type="EMBL" id="CP000153">
    <property type="protein sequence ID" value="ABB43357.1"/>
    <property type="molecule type" value="Genomic_DNA"/>
</dbReference>
<evidence type="ECO:0000256" key="9">
    <source>
        <dbReference type="ARBA" id="ARBA00023136"/>
    </source>
</evidence>
<dbReference type="Pfam" id="PF02050">
    <property type="entry name" value="FliJ"/>
    <property type="match status" value="1"/>
</dbReference>
<keyword evidence="7" id="KW-1005">Bacterial flagellum biogenesis</keyword>
<dbReference type="GO" id="GO:0009288">
    <property type="term" value="C:bacterial-type flagellum"/>
    <property type="evidence" value="ECO:0007669"/>
    <property type="project" value="InterPro"/>
</dbReference>
<proteinExistence type="inferred from homology"/>
<organism evidence="11 12">
    <name type="scientific">Sulfurimonas denitrificans (strain ATCC 33889 / DSM 1251)</name>
    <name type="common">Thiomicrospira denitrificans (strain ATCC 33889 / DSM 1251)</name>
    <dbReference type="NCBI Taxonomy" id="326298"/>
    <lineage>
        <taxon>Bacteria</taxon>
        <taxon>Pseudomonadati</taxon>
        <taxon>Campylobacterota</taxon>
        <taxon>Epsilonproteobacteria</taxon>
        <taxon>Campylobacterales</taxon>
        <taxon>Sulfurimonadaceae</taxon>
        <taxon>Sulfurimonas</taxon>
    </lineage>
</organism>
<dbReference type="AlphaFoldDB" id="Q30UH4"/>
<dbReference type="KEGG" id="tdn:Suden_0076"/>
<evidence type="ECO:0000256" key="1">
    <source>
        <dbReference type="ARBA" id="ARBA00004413"/>
    </source>
</evidence>
<keyword evidence="9" id="KW-0472">Membrane</keyword>
<accession>Q30UH4</accession>
<dbReference type="Gene3D" id="1.10.287.1700">
    <property type="match status" value="1"/>
</dbReference>
<evidence type="ECO:0000256" key="7">
    <source>
        <dbReference type="ARBA" id="ARBA00022795"/>
    </source>
</evidence>
<dbReference type="InterPro" id="IPR053716">
    <property type="entry name" value="Flag_assembly_chemotaxis_eff"/>
</dbReference>
<reference evidence="11 12" key="1">
    <citation type="journal article" date="2008" name="Appl. Environ. Microbiol.">
        <title>Genome of the epsilonproteobacterial chemolithoautotroph Sulfurimonas denitrificans.</title>
        <authorList>
            <person name="Sievert S.M."/>
            <person name="Scott K.M."/>
            <person name="Klotz M.G."/>
            <person name="Chain P.S.G."/>
            <person name="Hauser L.J."/>
            <person name="Hemp J."/>
            <person name="Huegler M."/>
            <person name="Land M."/>
            <person name="Lapidus A."/>
            <person name="Larimer F.W."/>
            <person name="Lucas S."/>
            <person name="Malfatti S.A."/>
            <person name="Meyer F."/>
            <person name="Paulsen I.T."/>
            <person name="Ren Q."/>
            <person name="Simon J."/>
            <person name="Bailey K."/>
            <person name="Diaz E."/>
            <person name="Fitzpatrick K.A."/>
            <person name="Glover B."/>
            <person name="Gwatney N."/>
            <person name="Korajkic A."/>
            <person name="Long A."/>
            <person name="Mobberley J.M."/>
            <person name="Pantry S.N."/>
            <person name="Pazder G."/>
            <person name="Peterson S."/>
            <person name="Quintanilla J.D."/>
            <person name="Sprinkle R."/>
            <person name="Stephens J."/>
            <person name="Thomas P."/>
            <person name="Vaughn R."/>
            <person name="Weber M.J."/>
            <person name="Wooten L.L."/>
        </authorList>
    </citation>
    <scope>NUCLEOTIDE SEQUENCE [LARGE SCALE GENOMIC DNA]</scope>
    <source>
        <strain evidence="12">ATCC 33889 / DSM 1251</strain>
    </source>
</reference>
<evidence type="ECO:0000256" key="4">
    <source>
        <dbReference type="ARBA" id="ARBA00022448"/>
    </source>
</evidence>
<evidence type="ECO:0000256" key="6">
    <source>
        <dbReference type="ARBA" id="ARBA00022500"/>
    </source>
</evidence>
<gene>
    <name evidence="11" type="ordered locus">Suden_0076</name>
</gene>
<dbReference type="GO" id="GO:0006935">
    <property type="term" value="P:chemotaxis"/>
    <property type="evidence" value="ECO:0007669"/>
    <property type="project" value="UniProtKB-KW"/>
</dbReference>
<comment type="subcellular location">
    <subcellularLocation>
        <location evidence="1">Cell membrane</location>
        <topology evidence="1">Peripheral membrane protein</topology>
        <orientation evidence="1">Cytoplasmic side</orientation>
    </subcellularLocation>
</comment>
<sequence>MQSSERFLQRANNNLNSAISALELSYNSLKDLGSPQKGAMREMLATRALLDSQREIINHNKEWIAFAKNQVTQAKEQLKIDMIEYEKFKYLELQEIKAELKKMNAKEAKDLDEIALMTYIGKAR</sequence>
<evidence type="ECO:0000256" key="3">
    <source>
        <dbReference type="ARBA" id="ARBA00020392"/>
    </source>
</evidence>
<dbReference type="GO" id="GO:0071973">
    <property type="term" value="P:bacterial-type flagellum-dependent cell motility"/>
    <property type="evidence" value="ECO:0007669"/>
    <property type="project" value="InterPro"/>
</dbReference>
<dbReference type="Proteomes" id="UP000002714">
    <property type="component" value="Chromosome"/>
</dbReference>
<protein>
    <recommendedName>
        <fullName evidence="3">Flagellar FliJ protein</fullName>
    </recommendedName>
</protein>
<dbReference type="GO" id="GO:0044781">
    <property type="term" value="P:bacterial-type flagellum organization"/>
    <property type="evidence" value="ECO:0007669"/>
    <property type="project" value="UniProtKB-KW"/>
</dbReference>
<dbReference type="GO" id="GO:0005886">
    <property type="term" value="C:plasma membrane"/>
    <property type="evidence" value="ECO:0007669"/>
    <property type="project" value="UniProtKB-SubCell"/>
</dbReference>
<keyword evidence="5" id="KW-1003">Cell membrane</keyword>
<keyword evidence="12" id="KW-1185">Reference proteome</keyword>
<keyword evidence="8" id="KW-0653">Protein transport</keyword>